<keyword evidence="3" id="KW-1133">Transmembrane helix</keyword>
<dbReference type="Pfam" id="PF01926">
    <property type="entry name" value="MMR_HSR1"/>
    <property type="match status" value="1"/>
</dbReference>
<dbReference type="Proteomes" id="UP001156690">
    <property type="component" value="Unassembled WGS sequence"/>
</dbReference>
<keyword evidence="6" id="KW-0808">Transferase</keyword>
<evidence type="ECO:0000256" key="4">
    <source>
        <dbReference type="ARBA" id="ARBA00023136"/>
    </source>
</evidence>
<comment type="caution">
    <text evidence="6">The sequence shown here is derived from an EMBL/GenBank/DDBJ whole genome shotgun (WGS) entry which is preliminary data.</text>
</comment>
<dbReference type="InterPro" id="IPR027417">
    <property type="entry name" value="P-loop_NTPase"/>
</dbReference>
<dbReference type="GO" id="GO:0016020">
    <property type="term" value="C:membrane"/>
    <property type="evidence" value="ECO:0007669"/>
    <property type="project" value="UniProtKB-SubCell"/>
</dbReference>
<sequence length="365" mass="40166">MFDAIKDFINPGKNPDLSSAHEYQNSHLPTLWMLGKTGAGKSSLIQALTGLTSVEVGNGFAPCTMTSSSYDFSQDKPVLRFLDTRGLGEAEYDPTDDIRVCAEKGHALLVVAKVDEPEQSSVLEALKQIRKQSDIKHVLVIHSAVNQVEKEDRARMMSHNQAQFEKAWGKKLPSIDVDFECDSENYFHLDEMINALTEMLPIVGLMVRDKEFSSFEEENFDKLENEVLWYSGSASASDLVPAVGLVSVPAIQAKMLHSLANQYGVEWDKRTFSELVGTLGTSFGVQYGVKLGARQLVKLIPGFGQTVGAVAAAAISFATTYGLGRAACYYFYHKSKGETVSSETMQQLYKDAFKKGKKVASDDES</sequence>
<dbReference type="GO" id="GO:0005525">
    <property type="term" value="F:GTP binding"/>
    <property type="evidence" value="ECO:0007669"/>
    <property type="project" value="InterPro"/>
</dbReference>
<accession>A0AAV5NQH8</accession>
<keyword evidence="4" id="KW-0472">Membrane</keyword>
<evidence type="ECO:0000256" key="1">
    <source>
        <dbReference type="ARBA" id="ARBA00004141"/>
    </source>
</evidence>
<dbReference type="InterPro" id="IPR006073">
    <property type="entry name" value="GTP-bd"/>
</dbReference>
<evidence type="ECO:0000313" key="7">
    <source>
        <dbReference type="Proteomes" id="UP001156690"/>
    </source>
</evidence>
<dbReference type="RefSeq" id="WP_126606016.1">
    <property type="nucleotide sequence ID" value="NZ_AP025144.1"/>
</dbReference>
<evidence type="ECO:0000259" key="5">
    <source>
        <dbReference type="Pfam" id="PF01926"/>
    </source>
</evidence>
<keyword evidence="7" id="KW-1185">Reference proteome</keyword>
<comment type="subcellular location">
    <subcellularLocation>
        <location evidence="1">Membrane</location>
        <topology evidence="1">Multi-pass membrane protein</topology>
    </subcellularLocation>
</comment>
<gene>
    <name evidence="6" type="ORF">GCM10007932_22090</name>
</gene>
<dbReference type="EMBL" id="BSNX01000021">
    <property type="protein sequence ID" value="GLQ72849.1"/>
    <property type="molecule type" value="Genomic_DNA"/>
</dbReference>
<dbReference type="CDD" id="cd00882">
    <property type="entry name" value="Ras_like_GTPase"/>
    <property type="match status" value="1"/>
</dbReference>
<feature type="domain" description="G" evidence="5">
    <location>
        <begin position="33"/>
        <end position="141"/>
    </location>
</feature>
<reference evidence="7" key="1">
    <citation type="journal article" date="2019" name="Int. J. Syst. Evol. Microbiol.">
        <title>The Global Catalogue of Microorganisms (GCM) 10K type strain sequencing project: providing services to taxonomists for standard genome sequencing and annotation.</title>
        <authorList>
            <consortium name="The Broad Institute Genomics Platform"/>
            <consortium name="The Broad Institute Genome Sequencing Center for Infectious Disease"/>
            <person name="Wu L."/>
            <person name="Ma J."/>
        </authorList>
    </citation>
    <scope>NUCLEOTIDE SEQUENCE [LARGE SCALE GENOMIC DNA]</scope>
    <source>
        <strain evidence="7">NBRC 15640</strain>
    </source>
</reference>
<evidence type="ECO:0000256" key="3">
    <source>
        <dbReference type="ARBA" id="ARBA00022989"/>
    </source>
</evidence>
<evidence type="ECO:0000313" key="6">
    <source>
        <dbReference type="EMBL" id="GLQ72849.1"/>
    </source>
</evidence>
<dbReference type="Pfam" id="PF05128">
    <property type="entry name" value="DUF697"/>
    <property type="match status" value="1"/>
</dbReference>
<dbReference type="AlphaFoldDB" id="A0AAV5NQH8"/>
<dbReference type="Gene3D" id="3.40.50.300">
    <property type="entry name" value="P-loop containing nucleotide triphosphate hydrolases"/>
    <property type="match status" value="1"/>
</dbReference>
<protein>
    <submittedName>
        <fullName evidence="6">Kinase</fullName>
    </submittedName>
</protein>
<keyword evidence="2" id="KW-0812">Transmembrane</keyword>
<organism evidence="6 7">
    <name type="scientific">Vibrio penaeicida</name>
    <dbReference type="NCBI Taxonomy" id="104609"/>
    <lineage>
        <taxon>Bacteria</taxon>
        <taxon>Pseudomonadati</taxon>
        <taxon>Pseudomonadota</taxon>
        <taxon>Gammaproteobacteria</taxon>
        <taxon>Vibrionales</taxon>
        <taxon>Vibrionaceae</taxon>
        <taxon>Vibrio</taxon>
    </lineage>
</organism>
<dbReference type="GO" id="GO:0016301">
    <property type="term" value="F:kinase activity"/>
    <property type="evidence" value="ECO:0007669"/>
    <property type="project" value="UniProtKB-KW"/>
</dbReference>
<keyword evidence="6" id="KW-0418">Kinase</keyword>
<proteinExistence type="predicted"/>
<name>A0AAV5NQH8_9VIBR</name>
<dbReference type="InterPro" id="IPR021147">
    <property type="entry name" value="DUF697"/>
</dbReference>
<dbReference type="SUPFAM" id="SSF52540">
    <property type="entry name" value="P-loop containing nucleoside triphosphate hydrolases"/>
    <property type="match status" value="1"/>
</dbReference>
<evidence type="ECO:0000256" key="2">
    <source>
        <dbReference type="ARBA" id="ARBA00022692"/>
    </source>
</evidence>